<dbReference type="EMBL" id="ML145085">
    <property type="protein sequence ID" value="TBU65112.1"/>
    <property type="molecule type" value="Genomic_DNA"/>
</dbReference>
<dbReference type="AlphaFoldDB" id="A0A4V2K250"/>
<evidence type="ECO:0000313" key="2">
    <source>
        <dbReference type="EMBL" id="TBU35283.1"/>
    </source>
</evidence>
<feature type="compositionally biased region" description="Polar residues" evidence="1">
    <location>
        <begin position="10"/>
        <end position="20"/>
    </location>
</feature>
<feature type="compositionally biased region" description="Gly residues" evidence="1">
    <location>
        <begin position="104"/>
        <end position="117"/>
    </location>
</feature>
<dbReference type="EMBL" id="ML143387">
    <property type="protein sequence ID" value="TBU35283.1"/>
    <property type="molecule type" value="Genomic_DNA"/>
</dbReference>
<feature type="region of interest" description="Disordered" evidence="1">
    <location>
        <begin position="1"/>
        <end position="117"/>
    </location>
</feature>
<evidence type="ECO:0000313" key="3">
    <source>
        <dbReference type="EMBL" id="TBU65112.1"/>
    </source>
</evidence>
<accession>A0A4V2K250</accession>
<feature type="compositionally biased region" description="Acidic residues" evidence="1">
    <location>
        <begin position="81"/>
        <end position="90"/>
    </location>
</feature>
<keyword evidence="4" id="KW-1185">Reference proteome</keyword>
<gene>
    <name evidence="3" type="ORF">BD310DRAFT_302677</name>
    <name evidence="2" type="ORF">BD311DRAFT_745891</name>
</gene>
<organism evidence="2">
    <name type="scientific">Dichomitus squalens</name>
    <dbReference type="NCBI Taxonomy" id="114155"/>
    <lineage>
        <taxon>Eukaryota</taxon>
        <taxon>Fungi</taxon>
        <taxon>Dikarya</taxon>
        <taxon>Basidiomycota</taxon>
        <taxon>Agaricomycotina</taxon>
        <taxon>Agaricomycetes</taxon>
        <taxon>Polyporales</taxon>
        <taxon>Polyporaceae</taxon>
        <taxon>Dichomitus</taxon>
    </lineage>
</organism>
<protein>
    <submittedName>
        <fullName evidence="2">Uncharacterized protein</fullName>
    </submittedName>
</protein>
<dbReference type="Proteomes" id="UP000292082">
    <property type="component" value="Unassembled WGS sequence"/>
</dbReference>
<reference evidence="2 4" key="1">
    <citation type="submission" date="2019-01" db="EMBL/GenBank/DDBJ databases">
        <title>Draft genome sequences of three monokaryotic isolates of the white-rot basidiomycete fungus Dichomitus squalens.</title>
        <authorList>
            <consortium name="DOE Joint Genome Institute"/>
            <person name="Lopez S.C."/>
            <person name="Andreopoulos B."/>
            <person name="Pangilinan J."/>
            <person name="Lipzen A."/>
            <person name="Riley R."/>
            <person name="Ahrendt S."/>
            <person name="Ng V."/>
            <person name="Barry K."/>
            <person name="Daum C."/>
            <person name="Grigoriev I.V."/>
            <person name="Hilden K.S."/>
            <person name="Makela M.R."/>
            <person name="de Vries R.P."/>
        </authorList>
    </citation>
    <scope>NUCLEOTIDE SEQUENCE [LARGE SCALE GENOMIC DNA]</scope>
    <source>
        <strain evidence="3 4">CBS 464.89</strain>
        <strain evidence="2">OM18370.1</strain>
    </source>
</reference>
<evidence type="ECO:0000256" key="1">
    <source>
        <dbReference type="SAM" id="MobiDB-lite"/>
    </source>
</evidence>
<name>A0A4V2K250_9APHY</name>
<evidence type="ECO:0000313" key="4">
    <source>
        <dbReference type="Proteomes" id="UP000292082"/>
    </source>
</evidence>
<dbReference type="Proteomes" id="UP000292957">
    <property type="component" value="Unassembled WGS sequence"/>
</dbReference>
<proteinExistence type="predicted"/>
<sequence length="117" mass="11597">MSAALVLNEPTGQNPISSTPAALDSATARGVHDSPSSSSPAAEHVPPSTEKVAVAAAADSLSRPSDTDAQEGIAITGDDDKKDDDDDGDDWFPKGPPIRPTAHGTGGGGGVPKGVKG</sequence>